<evidence type="ECO:0000256" key="2">
    <source>
        <dbReference type="ARBA" id="ARBA00006656"/>
    </source>
</evidence>
<dbReference type="Pfam" id="PF00019">
    <property type="entry name" value="TGF_beta"/>
    <property type="match status" value="1"/>
</dbReference>
<feature type="domain" description="TGF-beta family profile" evidence="8">
    <location>
        <begin position="296"/>
        <end position="417"/>
    </location>
</feature>
<dbReference type="Pfam" id="PF00688">
    <property type="entry name" value="TGFb_propeptide"/>
    <property type="match status" value="1"/>
</dbReference>
<dbReference type="CDD" id="cd13755">
    <property type="entry name" value="TGF_beta_maverick"/>
    <property type="match status" value="1"/>
</dbReference>
<evidence type="ECO:0000259" key="8">
    <source>
        <dbReference type="PROSITE" id="PS51362"/>
    </source>
</evidence>
<evidence type="ECO:0000256" key="6">
    <source>
        <dbReference type="RuleBase" id="RU000354"/>
    </source>
</evidence>
<dbReference type="SMART" id="SM00204">
    <property type="entry name" value="TGFB"/>
    <property type="match status" value="1"/>
</dbReference>
<dbReference type="PANTHER" id="PTHR11848">
    <property type="entry name" value="TGF-BETA FAMILY"/>
    <property type="match status" value="1"/>
</dbReference>
<feature type="chain" id="PRO_5046098735" evidence="7">
    <location>
        <begin position="25"/>
        <end position="417"/>
    </location>
</feature>
<evidence type="ECO:0000256" key="4">
    <source>
        <dbReference type="ARBA" id="ARBA00023030"/>
    </source>
</evidence>
<dbReference type="GeneID" id="106462716"/>
<protein>
    <submittedName>
        <fullName evidence="10">Growth/differentiation factor 8-like</fullName>
    </submittedName>
</protein>
<feature type="signal peptide" evidence="7">
    <location>
        <begin position="1"/>
        <end position="24"/>
    </location>
</feature>
<dbReference type="RefSeq" id="XP_022245747.1">
    <property type="nucleotide sequence ID" value="XM_022390039.1"/>
</dbReference>
<comment type="subcellular location">
    <subcellularLocation>
        <location evidence="1">Secreted</location>
    </subcellularLocation>
</comment>
<keyword evidence="4 6" id="KW-0339">Growth factor</keyword>
<dbReference type="InterPro" id="IPR001111">
    <property type="entry name" value="TGF-b_propeptide"/>
</dbReference>
<dbReference type="PANTHER" id="PTHR11848:SF119">
    <property type="entry name" value="TGF-BETA FAMILY PROFILE DOMAIN-CONTAINING PROTEIN"/>
    <property type="match status" value="1"/>
</dbReference>
<evidence type="ECO:0000256" key="3">
    <source>
        <dbReference type="ARBA" id="ARBA00022525"/>
    </source>
</evidence>
<name>A0ABM1SQ41_LIMPO</name>
<dbReference type="SUPFAM" id="SSF57501">
    <property type="entry name" value="Cystine-knot cytokines"/>
    <property type="match status" value="1"/>
</dbReference>
<evidence type="ECO:0000256" key="5">
    <source>
        <dbReference type="ARBA" id="ARBA00023157"/>
    </source>
</evidence>
<dbReference type="InterPro" id="IPR029034">
    <property type="entry name" value="Cystine-knot_cytokine"/>
</dbReference>
<comment type="similarity">
    <text evidence="2 6">Belongs to the TGF-beta family.</text>
</comment>
<dbReference type="Proteomes" id="UP000694941">
    <property type="component" value="Unplaced"/>
</dbReference>
<dbReference type="InterPro" id="IPR017948">
    <property type="entry name" value="TGFb_CS"/>
</dbReference>
<dbReference type="PROSITE" id="PS51362">
    <property type="entry name" value="TGF_BETA_2"/>
    <property type="match status" value="1"/>
</dbReference>
<reference evidence="10" key="1">
    <citation type="submission" date="2025-08" db="UniProtKB">
        <authorList>
            <consortium name="RefSeq"/>
        </authorList>
    </citation>
    <scope>IDENTIFICATION</scope>
    <source>
        <tissue evidence="10">Muscle</tissue>
    </source>
</reference>
<keyword evidence="5" id="KW-1015">Disulfide bond</keyword>
<keyword evidence="9" id="KW-1185">Reference proteome</keyword>
<proteinExistence type="inferred from homology"/>
<dbReference type="PROSITE" id="PS50096">
    <property type="entry name" value="IQ"/>
    <property type="match status" value="1"/>
</dbReference>
<keyword evidence="7" id="KW-0732">Signal</keyword>
<keyword evidence="3" id="KW-0964">Secreted</keyword>
<gene>
    <name evidence="10" type="primary">LOC106462716</name>
</gene>
<evidence type="ECO:0000256" key="7">
    <source>
        <dbReference type="SAM" id="SignalP"/>
    </source>
</evidence>
<evidence type="ECO:0000313" key="10">
    <source>
        <dbReference type="RefSeq" id="XP_022245747.1"/>
    </source>
</evidence>
<dbReference type="InterPro" id="IPR001839">
    <property type="entry name" value="TGF-b_C"/>
</dbReference>
<dbReference type="Gene3D" id="2.10.90.10">
    <property type="entry name" value="Cystine-knot cytokines"/>
    <property type="match status" value="1"/>
</dbReference>
<dbReference type="PROSITE" id="PS00250">
    <property type="entry name" value="TGF_BETA_1"/>
    <property type="match status" value="1"/>
</dbReference>
<sequence>MREGCLCASRALLLLYGVTLFVRTQPLPVTIDYLQSRETPYDDEIEEDIENMKYRLLQELGMDETPEVSEVNISKSEMDRVLEIYHQNNRISDSEEVLDGDDTIQQFYTFRDQVPLQSQLSGDHLWKSSSRTLLFTLDFSGLKRNSRRSMNVDSATLSIYMARRGFHDEGNERFDVVSGQPERATVYIYLLEGSDQVENPERSLVSAQSVVLNSNRWEVFNVTKAVKTWVAAPTQNYGLLIECDTPDFTFLSVNKSDTLLSDHQRPGNVFYQEPGRATLDIQVSIRTTRAKRSIHKQRRQRRKYPLDCTTGQKTKLCCRYSMTISFEELKWHWIIQPKQFEAYFCKGKCNQNYKYYVSRHARIQNLMRRKKDKRKEIPRPCCTPQKMEPLQVVYFKNKSEVDTKKLRGMIVSQCGCA</sequence>
<evidence type="ECO:0000313" key="9">
    <source>
        <dbReference type="Proteomes" id="UP000694941"/>
    </source>
</evidence>
<organism evidence="9 10">
    <name type="scientific">Limulus polyphemus</name>
    <name type="common">Atlantic horseshoe crab</name>
    <dbReference type="NCBI Taxonomy" id="6850"/>
    <lineage>
        <taxon>Eukaryota</taxon>
        <taxon>Metazoa</taxon>
        <taxon>Ecdysozoa</taxon>
        <taxon>Arthropoda</taxon>
        <taxon>Chelicerata</taxon>
        <taxon>Merostomata</taxon>
        <taxon>Xiphosura</taxon>
        <taxon>Limulidae</taxon>
        <taxon>Limulus</taxon>
    </lineage>
</organism>
<accession>A0ABM1SQ41</accession>
<dbReference type="Gene3D" id="2.60.120.970">
    <property type="match status" value="1"/>
</dbReference>
<dbReference type="InterPro" id="IPR015615">
    <property type="entry name" value="TGF-beta-rel"/>
</dbReference>
<evidence type="ECO:0000256" key="1">
    <source>
        <dbReference type="ARBA" id="ARBA00004613"/>
    </source>
</evidence>